<organism evidence="1 2">
    <name type="scientific">Acidihalobacter aeolianus</name>
    <dbReference type="NCBI Taxonomy" id="2792603"/>
    <lineage>
        <taxon>Bacteria</taxon>
        <taxon>Pseudomonadati</taxon>
        <taxon>Pseudomonadota</taxon>
        <taxon>Gammaproteobacteria</taxon>
        <taxon>Chromatiales</taxon>
        <taxon>Ectothiorhodospiraceae</taxon>
        <taxon>Acidihalobacter</taxon>
    </lineage>
</organism>
<protein>
    <submittedName>
        <fullName evidence="1">Uncharacterized protein</fullName>
    </submittedName>
</protein>
<proteinExistence type="predicted"/>
<dbReference type="EMBL" id="CP017448">
    <property type="protein sequence ID" value="AOV15912.1"/>
    <property type="molecule type" value="Genomic_DNA"/>
</dbReference>
<evidence type="ECO:0000313" key="2">
    <source>
        <dbReference type="Proteomes" id="UP000095342"/>
    </source>
</evidence>
<reference evidence="1 2" key="1">
    <citation type="submission" date="2016-09" db="EMBL/GenBank/DDBJ databases">
        <title>Acidihalobacter prosperus V6 (DSM14174).</title>
        <authorList>
            <person name="Khaleque H.N."/>
            <person name="Ramsay J.P."/>
            <person name="Murphy R.J.T."/>
            <person name="Kaksonen A.H."/>
            <person name="Boxall N.J."/>
            <person name="Watkin E.L.J."/>
        </authorList>
    </citation>
    <scope>NUCLEOTIDE SEQUENCE [LARGE SCALE GENOMIC DNA]</scope>
    <source>
        <strain evidence="1 2">V6</strain>
    </source>
</reference>
<name>A0A1D8K4M2_9GAMM</name>
<dbReference type="RefSeq" id="WP_070071512.1">
    <property type="nucleotide sequence ID" value="NZ_CP017448.1"/>
</dbReference>
<keyword evidence="2" id="KW-1185">Reference proteome</keyword>
<dbReference type="Proteomes" id="UP000095342">
    <property type="component" value="Chromosome"/>
</dbReference>
<evidence type="ECO:0000313" key="1">
    <source>
        <dbReference type="EMBL" id="AOV15912.1"/>
    </source>
</evidence>
<gene>
    <name evidence="1" type="ORF">BJI67_01440</name>
</gene>
<dbReference type="KEGG" id="aaeo:BJI67_01440"/>
<dbReference type="AlphaFoldDB" id="A0A1D8K4M2"/>
<sequence>MFDPPVHIHKTVFMQRVLDAVSHGYHWHTSGTVPLNKAQRLAAKFGEHYAIHRNENQRAYAKRKRECNARLFLYAPPQAKVLAWFLLATDGDGRIHEEERLRHAQDVLGRIRLDDDYELIRRTRKSDKGGGTVWSWRMTKDCERRWRERIISACRQSHALAITQAIGSLYRVPGFSGIREQTGALIALARAEWRRRHGTLDALILPPKLPYIERLPDTSLALSQVIRQGRVET</sequence>
<accession>A0A1D8K4M2</accession>